<dbReference type="Gene3D" id="1.10.10.10">
    <property type="entry name" value="Winged helix-like DNA-binding domain superfamily/Winged helix DNA-binding domain"/>
    <property type="match status" value="1"/>
</dbReference>
<dbReference type="InterPro" id="IPR012074">
    <property type="entry name" value="GAF_ANTAR"/>
</dbReference>
<gene>
    <name evidence="4" type="ORF">GCM10009858_00420</name>
</gene>
<dbReference type="SMART" id="SM01012">
    <property type="entry name" value="ANTAR"/>
    <property type="match status" value="1"/>
</dbReference>
<name>A0ABN3KMH4_9MICO</name>
<evidence type="ECO:0000313" key="4">
    <source>
        <dbReference type="EMBL" id="GAA2467193.1"/>
    </source>
</evidence>
<dbReference type="Pfam" id="PF03861">
    <property type="entry name" value="ANTAR"/>
    <property type="match status" value="1"/>
</dbReference>
<dbReference type="Gene3D" id="3.30.450.40">
    <property type="match status" value="1"/>
</dbReference>
<evidence type="ECO:0000313" key="5">
    <source>
        <dbReference type="Proteomes" id="UP001500730"/>
    </source>
</evidence>
<dbReference type="SUPFAM" id="SSF55781">
    <property type="entry name" value="GAF domain-like"/>
    <property type="match status" value="1"/>
</dbReference>
<protein>
    <submittedName>
        <fullName evidence="4">GAF and ANTAR domain-containing protein</fullName>
    </submittedName>
</protein>
<dbReference type="InterPro" id="IPR005561">
    <property type="entry name" value="ANTAR"/>
</dbReference>
<proteinExistence type="predicted"/>
<dbReference type="InterPro" id="IPR029016">
    <property type="entry name" value="GAF-like_dom_sf"/>
</dbReference>
<feature type="domain" description="ANTAR" evidence="3">
    <location>
        <begin position="172"/>
        <end position="233"/>
    </location>
</feature>
<sequence length="253" mass="27532">MGDDERRQADDELREIAESFAQLGSELESNGPEATLDAVARMAVERVPGARCASITSYEHGRFRTVASTDDLARRADAIQYALGSGPCLDAIVDDALYRPKDLRHDDRWPEYGARVSGELGLLSMLSYRLGHESGDAIDGLNIYADQVAAFDERAELVGLMLATHGALAVALAANRLQVENLQKALVSNREIGVAMGVLMTRHHVTRDQAFGLLRMASQNANRKLHEVALQVADTGALPPIAGDRRQREDVAD</sequence>
<dbReference type="Proteomes" id="UP001500730">
    <property type="component" value="Unassembled WGS sequence"/>
</dbReference>
<dbReference type="EMBL" id="BAAARE010000001">
    <property type="protein sequence ID" value="GAA2467193.1"/>
    <property type="molecule type" value="Genomic_DNA"/>
</dbReference>
<dbReference type="PROSITE" id="PS50921">
    <property type="entry name" value="ANTAR"/>
    <property type="match status" value="1"/>
</dbReference>
<dbReference type="SUPFAM" id="SSF52172">
    <property type="entry name" value="CheY-like"/>
    <property type="match status" value="1"/>
</dbReference>
<evidence type="ECO:0000256" key="2">
    <source>
        <dbReference type="ARBA" id="ARBA00023163"/>
    </source>
</evidence>
<organism evidence="4 5">
    <name type="scientific">Terrabacter carboxydivorans</name>
    <dbReference type="NCBI Taxonomy" id="619730"/>
    <lineage>
        <taxon>Bacteria</taxon>
        <taxon>Bacillati</taxon>
        <taxon>Actinomycetota</taxon>
        <taxon>Actinomycetes</taxon>
        <taxon>Micrococcales</taxon>
        <taxon>Intrasporangiaceae</taxon>
        <taxon>Terrabacter</taxon>
    </lineage>
</organism>
<dbReference type="InterPro" id="IPR036388">
    <property type="entry name" value="WH-like_DNA-bd_sf"/>
</dbReference>
<comment type="caution">
    <text evidence="4">The sequence shown here is derived from an EMBL/GenBank/DDBJ whole genome shotgun (WGS) entry which is preliminary data.</text>
</comment>
<keyword evidence="5" id="KW-1185">Reference proteome</keyword>
<keyword evidence="2" id="KW-0804">Transcription</keyword>
<evidence type="ECO:0000259" key="3">
    <source>
        <dbReference type="PROSITE" id="PS50921"/>
    </source>
</evidence>
<reference evidence="4 5" key="1">
    <citation type="journal article" date="2019" name="Int. J. Syst. Evol. Microbiol.">
        <title>The Global Catalogue of Microorganisms (GCM) 10K type strain sequencing project: providing services to taxonomists for standard genome sequencing and annotation.</title>
        <authorList>
            <consortium name="The Broad Institute Genomics Platform"/>
            <consortium name="The Broad Institute Genome Sequencing Center for Infectious Disease"/>
            <person name="Wu L."/>
            <person name="Ma J."/>
        </authorList>
    </citation>
    <scope>NUCLEOTIDE SEQUENCE [LARGE SCALE GENOMIC DNA]</scope>
    <source>
        <strain evidence="4 5">JCM 16259</strain>
    </source>
</reference>
<keyword evidence="1" id="KW-0805">Transcription regulation</keyword>
<accession>A0ABN3KMH4</accession>
<evidence type="ECO:0000256" key="1">
    <source>
        <dbReference type="ARBA" id="ARBA00023015"/>
    </source>
</evidence>
<dbReference type="PIRSF" id="PIRSF036625">
    <property type="entry name" value="GAF_ANTAR"/>
    <property type="match status" value="1"/>
</dbReference>
<dbReference type="InterPro" id="IPR011006">
    <property type="entry name" value="CheY-like_superfamily"/>
</dbReference>
<dbReference type="RefSeq" id="WP_344252095.1">
    <property type="nucleotide sequence ID" value="NZ_BAAARE010000001.1"/>
</dbReference>